<dbReference type="Proteomes" id="UP001054837">
    <property type="component" value="Unassembled WGS sequence"/>
</dbReference>
<accession>A0AAV4WS67</accession>
<evidence type="ECO:0000313" key="2">
    <source>
        <dbReference type="Proteomes" id="UP001054837"/>
    </source>
</evidence>
<evidence type="ECO:0000313" key="1">
    <source>
        <dbReference type="EMBL" id="GIY84465.1"/>
    </source>
</evidence>
<proteinExistence type="predicted"/>
<comment type="caution">
    <text evidence="1">The sequence shown here is derived from an EMBL/GenBank/DDBJ whole genome shotgun (WGS) entry which is preliminary data.</text>
</comment>
<reference evidence="1 2" key="1">
    <citation type="submission" date="2021-06" db="EMBL/GenBank/DDBJ databases">
        <title>Caerostris darwini draft genome.</title>
        <authorList>
            <person name="Kono N."/>
            <person name="Arakawa K."/>
        </authorList>
    </citation>
    <scope>NUCLEOTIDE SEQUENCE [LARGE SCALE GENOMIC DNA]</scope>
</reference>
<keyword evidence="2" id="KW-1185">Reference proteome</keyword>
<dbReference type="AlphaFoldDB" id="A0AAV4WS67"/>
<organism evidence="1 2">
    <name type="scientific">Caerostris darwini</name>
    <dbReference type="NCBI Taxonomy" id="1538125"/>
    <lineage>
        <taxon>Eukaryota</taxon>
        <taxon>Metazoa</taxon>
        <taxon>Ecdysozoa</taxon>
        <taxon>Arthropoda</taxon>
        <taxon>Chelicerata</taxon>
        <taxon>Arachnida</taxon>
        <taxon>Araneae</taxon>
        <taxon>Araneomorphae</taxon>
        <taxon>Entelegynae</taxon>
        <taxon>Araneoidea</taxon>
        <taxon>Araneidae</taxon>
        <taxon>Caerostris</taxon>
    </lineage>
</organism>
<dbReference type="EMBL" id="BPLQ01014930">
    <property type="protein sequence ID" value="GIY84465.1"/>
    <property type="molecule type" value="Genomic_DNA"/>
</dbReference>
<gene>
    <name evidence="1" type="ORF">CDAR_278921</name>
</gene>
<protein>
    <submittedName>
        <fullName evidence="1">Uncharacterized protein</fullName>
    </submittedName>
</protein>
<sequence length="164" mass="18717">MTPNPVAYTDTEITDVCPSGIVLSARKMPAPDTGAQFARFVLSALLSKRKNSQCCRGIPERELLFLKSSTGAQRIGTIDQQKQSTDWDIEPFNVIDRDRQFGKESICDVFFFFLNVALKRQCFEKKRNEMYEGNSNPTLIKSCRDKQTVVSSREKSLKRTYDKC</sequence>
<name>A0AAV4WS67_9ARAC</name>